<reference evidence="1 2" key="1">
    <citation type="journal article" date="2023" name="G3 (Bethesda)">
        <title>A chromosome-length genome assembly and annotation of blackberry (Rubus argutus, cv. 'Hillquist').</title>
        <authorList>
            <person name="Bruna T."/>
            <person name="Aryal R."/>
            <person name="Dudchenko O."/>
            <person name="Sargent D.J."/>
            <person name="Mead D."/>
            <person name="Buti M."/>
            <person name="Cavallini A."/>
            <person name="Hytonen T."/>
            <person name="Andres J."/>
            <person name="Pham M."/>
            <person name="Weisz D."/>
            <person name="Mascagni F."/>
            <person name="Usai G."/>
            <person name="Natali L."/>
            <person name="Bassil N."/>
            <person name="Fernandez G.E."/>
            <person name="Lomsadze A."/>
            <person name="Armour M."/>
            <person name="Olukolu B."/>
            <person name="Poorten T."/>
            <person name="Britton C."/>
            <person name="Davik J."/>
            <person name="Ashrafi H."/>
            <person name="Aiden E.L."/>
            <person name="Borodovsky M."/>
            <person name="Worthington M."/>
        </authorList>
    </citation>
    <scope>NUCLEOTIDE SEQUENCE [LARGE SCALE GENOMIC DNA]</scope>
    <source>
        <strain evidence="1">PI 553951</strain>
    </source>
</reference>
<evidence type="ECO:0000313" key="2">
    <source>
        <dbReference type="Proteomes" id="UP001457282"/>
    </source>
</evidence>
<sequence length="78" mass="8276">MEAQRRRRCSWALISGVMAEESSDKGSDGGLGCVVDVGLKRLEACGGCGWRTRAAVLQQLGDARLGLGGGDDTWADRH</sequence>
<dbReference type="Proteomes" id="UP001457282">
    <property type="component" value="Unassembled WGS sequence"/>
</dbReference>
<proteinExistence type="predicted"/>
<name>A0AAW1WVR6_RUBAR</name>
<comment type="caution">
    <text evidence="1">The sequence shown here is derived from an EMBL/GenBank/DDBJ whole genome shotgun (WGS) entry which is preliminary data.</text>
</comment>
<gene>
    <name evidence="1" type="ORF">M0R45_025335</name>
</gene>
<keyword evidence="2" id="KW-1185">Reference proteome</keyword>
<protein>
    <submittedName>
        <fullName evidence="1">Uncharacterized protein</fullName>
    </submittedName>
</protein>
<dbReference type="AlphaFoldDB" id="A0AAW1WVR6"/>
<dbReference type="EMBL" id="JBEDUW010000005">
    <property type="protein sequence ID" value="KAK9928189.1"/>
    <property type="molecule type" value="Genomic_DNA"/>
</dbReference>
<accession>A0AAW1WVR6</accession>
<evidence type="ECO:0000313" key="1">
    <source>
        <dbReference type="EMBL" id="KAK9928189.1"/>
    </source>
</evidence>
<organism evidence="1 2">
    <name type="scientific">Rubus argutus</name>
    <name type="common">Southern blackberry</name>
    <dbReference type="NCBI Taxonomy" id="59490"/>
    <lineage>
        <taxon>Eukaryota</taxon>
        <taxon>Viridiplantae</taxon>
        <taxon>Streptophyta</taxon>
        <taxon>Embryophyta</taxon>
        <taxon>Tracheophyta</taxon>
        <taxon>Spermatophyta</taxon>
        <taxon>Magnoliopsida</taxon>
        <taxon>eudicotyledons</taxon>
        <taxon>Gunneridae</taxon>
        <taxon>Pentapetalae</taxon>
        <taxon>rosids</taxon>
        <taxon>fabids</taxon>
        <taxon>Rosales</taxon>
        <taxon>Rosaceae</taxon>
        <taxon>Rosoideae</taxon>
        <taxon>Rosoideae incertae sedis</taxon>
        <taxon>Rubus</taxon>
    </lineage>
</organism>